<feature type="non-terminal residue" evidence="2">
    <location>
        <position position="1"/>
    </location>
</feature>
<name>A0A7K7V540_EUDEL</name>
<accession>A0A7K7V540</accession>
<evidence type="ECO:0000256" key="1">
    <source>
        <dbReference type="SAM" id="MobiDB-lite"/>
    </source>
</evidence>
<reference evidence="2 3" key="1">
    <citation type="submission" date="2019-09" db="EMBL/GenBank/DDBJ databases">
        <title>Bird 10,000 Genomes (B10K) Project - Family phase.</title>
        <authorList>
            <person name="Zhang G."/>
        </authorList>
    </citation>
    <scope>NUCLEOTIDE SEQUENCE [LARGE SCALE GENOMIC DNA]</scope>
    <source>
        <strain evidence="2">B10K-LSUMZ-16893</strain>
    </source>
</reference>
<keyword evidence="3" id="KW-1185">Reference proteome</keyword>
<dbReference type="Proteomes" id="UP000533954">
    <property type="component" value="Unassembled WGS sequence"/>
</dbReference>
<feature type="region of interest" description="Disordered" evidence="1">
    <location>
        <begin position="69"/>
        <end position="92"/>
    </location>
</feature>
<gene>
    <name evidence="2" type="primary">Abhd12_0</name>
    <name evidence="2" type="ORF">EUDELE_R01824</name>
</gene>
<evidence type="ECO:0000313" key="2">
    <source>
        <dbReference type="EMBL" id="NXA35681.1"/>
    </source>
</evidence>
<evidence type="ECO:0000313" key="3">
    <source>
        <dbReference type="Proteomes" id="UP000533954"/>
    </source>
</evidence>
<feature type="non-terminal residue" evidence="2">
    <location>
        <position position="123"/>
    </location>
</feature>
<dbReference type="OrthoDB" id="10249433at2759"/>
<protein>
    <submittedName>
        <fullName evidence="2">ABD12 lipase</fullName>
    </submittedName>
</protein>
<proteinExistence type="predicted"/>
<dbReference type="EMBL" id="VZSX01000039">
    <property type="protein sequence ID" value="NXA35681.1"/>
    <property type="molecule type" value="Genomic_DNA"/>
</dbReference>
<comment type="caution">
    <text evidence="2">The sequence shown here is derived from an EMBL/GenBank/DDBJ whole genome shotgun (WGS) entry which is preliminary data.</text>
</comment>
<sequence length="123" mass="13612">ALPFLIRLFPGLLTKFVFLNFLAFPYFVDLRRPELLLNNTVSFYLSTEPGVTVGVWCVAGLPTRPFHPLLRASPTPRPPRPHRHTVPGARAAEARGKDGAWYEAALGDAHPVIIYLHGNGGTR</sequence>
<dbReference type="AlphaFoldDB" id="A0A7K7V540"/>
<organism evidence="2 3">
    <name type="scientific">Eudromia elegans</name>
    <name type="common">Elegant crested-tinamou</name>
    <dbReference type="NCBI Taxonomy" id="8805"/>
    <lineage>
        <taxon>Eukaryota</taxon>
        <taxon>Metazoa</taxon>
        <taxon>Chordata</taxon>
        <taxon>Craniata</taxon>
        <taxon>Vertebrata</taxon>
        <taxon>Euteleostomi</taxon>
        <taxon>Archelosauria</taxon>
        <taxon>Archosauria</taxon>
        <taxon>Dinosauria</taxon>
        <taxon>Saurischia</taxon>
        <taxon>Theropoda</taxon>
        <taxon>Coelurosauria</taxon>
        <taxon>Aves</taxon>
        <taxon>Palaeognathae</taxon>
        <taxon>Tinamiformes</taxon>
        <taxon>Tinamidae</taxon>
        <taxon>Eudromia</taxon>
    </lineage>
</organism>